<dbReference type="Gene3D" id="3.10.20.30">
    <property type="match status" value="1"/>
</dbReference>
<dbReference type="GeneID" id="93681009"/>
<reference evidence="1 2" key="1">
    <citation type="submission" date="2015-11" db="EMBL/GenBank/DDBJ databases">
        <title>Bacillus caseinolyticus sp nov.</title>
        <authorList>
            <person name="Dastager S.G."/>
            <person name="Mawlankar R."/>
        </authorList>
    </citation>
    <scope>NUCLEOTIDE SEQUENCE [LARGE SCALE GENOMIC DNA]</scope>
    <source>
        <strain evidence="1 2">SGD-V-76</strain>
    </source>
</reference>
<comment type="caution">
    <text evidence="1">The sequence shown here is derived from an EMBL/GenBank/DDBJ whole genome shotgun (WGS) entry which is preliminary data.</text>
</comment>
<dbReference type="SUPFAM" id="SSF54285">
    <property type="entry name" value="MoaD/ThiS"/>
    <property type="match status" value="1"/>
</dbReference>
<dbReference type="NCBIfam" id="TIGR01683">
    <property type="entry name" value="thiS"/>
    <property type="match status" value="1"/>
</dbReference>
<organism evidence="1 2">
    <name type="scientific">Priestia veravalensis</name>
    <dbReference type="NCBI Taxonomy" id="1414648"/>
    <lineage>
        <taxon>Bacteria</taxon>
        <taxon>Bacillati</taxon>
        <taxon>Bacillota</taxon>
        <taxon>Bacilli</taxon>
        <taxon>Bacillales</taxon>
        <taxon>Bacillaceae</taxon>
        <taxon>Priestia</taxon>
    </lineage>
</organism>
<dbReference type="RefSeq" id="WP_025907817.1">
    <property type="nucleotide sequence ID" value="NZ_KQ758635.1"/>
</dbReference>
<proteinExistence type="predicted"/>
<dbReference type="PANTHER" id="PTHR34472">
    <property type="entry name" value="SULFUR CARRIER PROTEIN THIS"/>
    <property type="match status" value="1"/>
</dbReference>
<dbReference type="PANTHER" id="PTHR34472:SF1">
    <property type="entry name" value="SULFUR CARRIER PROTEIN THIS"/>
    <property type="match status" value="1"/>
</dbReference>
<dbReference type="AlphaFoldDB" id="A0A0V8JQ19"/>
<keyword evidence="2" id="KW-1185">Reference proteome</keyword>
<dbReference type="InterPro" id="IPR010035">
    <property type="entry name" value="Thi_S"/>
</dbReference>
<name>A0A0V8JQ19_9BACI</name>
<dbReference type="InterPro" id="IPR016155">
    <property type="entry name" value="Mopterin_synth/thiamin_S_b"/>
</dbReference>
<dbReference type="CDD" id="cd00565">
    <property type="entry name" value="Ubl_ThiS"/>
    <property type="match status" value="1"/>
</dbReference>
<protein>
    <submittedName>
        <fullName evidence="1">Thiamine biosynthesis protein ThiS</fullName>
    </submittedName>
</protein>
<evidence type="ECO:0000313" key="1">
    <source>
        <dbReference type="EMBL" id="KSU88752.1"/>
    </source>
</evidence>
<dbReference type="EMBL" id="LNQP01000016">
    <property type="protein sequence ID" value="KSU88752.1"/>
    <property type="molecule type" value="Genomic_DNA"/>
</dbReference>
<evidence type="ECO:0000313" key="2">
    <source>
        <dbReference type="Proteomes" id="UP000053681"/>
    </source>
</evidence>
<dbReference type="InterPro" id="IPR003749">
    <property type="entry name" value="ThiS/MoaD-like"/>
</dbReference>
<dbReference type="InterPro" id="IPR012675">
    <property type="entry name" value="Beta-grasp_dom_sf"/>
</dbReference>
<gene>
    <name evidence="1" type="ORF">AS180_06320</name>
</gene>
<dbReference type="Pfam" id="PF02597">
    <property type="entry name" value="ThiS"/>
    <property type="match status" value="1"/>
</dbReference>
<dbReference type="Proteomes" id="UP000053681">
    <property type="component" value="Unassembled WGS sequence"/>
</dbReference>
<accession>A0A0V8JQ19</accession>
<sequence>MNLIINGKSVDIDSSIQTVSQLLESRDLHEKVVIVELNKKILQKQDHEKALLSEGDLLEIVSFVGGG</sequence>